<evidence type="ECO:0000313" key="4">
    <source>
        <dbReference type="Proteomes" id="UP001049518"/>
    </source>
</evidence>
<keyword evidence="4" id="KW-1185">Reference proteome</keyword>
<keyword evidence="2" id="KW-0472">Membrane</keyword>
<organism evidence="3 4">
    <name type="scientific">Actinomadura graeca</name>
    <dbReference type="NCBI Taxonomy" id="2750812"/>
    <lineage>
        <taxon>Bacteria</taxon>
        <taxon>Bacillati</taxon>
        <taxon>Actinomycetota</taxon>
        <taxon>Actinomycetes</taxon>
        <taxon>Streptosporangiales</taxon>
        <taxon>Thermomonosporaceae</taxon>
        <taxon>Actinomadura</taxon>
    </lineage>
</organism>
<sequence>MTGRGVIWAGGLVAVAAVAVLAVYFAVRGLRPVDTVGVVGAVVGIAGLALAVRGLIVERRGARDRAEPSAGGSAAARVQASGERSVAIGGDNSGIISTGDDTTNTGAR</sequence>
<keyword evidence="2" id="KW-0812">Transmembrane</keyword>
<proteinExistence type="predicted"/>
<evidence type="ECO:0000256" key="2">
    <source>
        <dbReference type="SAM" id="Phobius"/>
    </source>
</evidence>
<dbReference type="Proteomes" id="UP001049518">
    <property type="component" value="Chromosome"/>
</dbReference>
<feature type="region of interest" description="Disordered" evidence="1">
    <location>
        <begin position="66"/>
        <end position="108"/>
    </location>
</feature>
<gene>
    <name evidence="3" type="ORF">AGRA3207_007769</name>
</gene>
<feature type="transmembrane region" description="Helical" evidence="2">
    <location>
        <begin position="7"/>
        <end position="26"/>
    </location>
</feature>
<dbReference type="EMBL" id="CP059572">
    <property type="protein sequence ID" value="QXJ26156.1"/>
    <property type="molecule type" value="Genomic_DNA"/>
</dbReference>
<evidence type="ECO:0000313" key="3">
    <source>
        <dbReference type="EMBL" id="QXJ26156.1"/>
    </source>
</evidence>
<feature type="transmembrane region" description="Helical" evidence="2">
    <location>
        <begin position="38"/>
        <end position="56"/>
    </location>
</feature>
<keyword evidence="2" id="KW-1133">Transmembrane helix</keyword>
<reference evidence="3" key="1">
    <citation type="submission" date="2020-07" db="EMBL/GenBank/DDBJ databases">
        <authorList>
            <person name="Tarantini F.S."/>
            <person name="Hong K.W."/>
            <person name="Chan K.G."/>
        </authorList>
    </citation>
    <scope>NUCLEOTIDE SEQUENCE</scope>
    <source>
        <strain evidence="3">32-07</strain>
    </source>
</reference>
<dbReference type="RefSeq" id="WP_231332386.1">
    <property type="nucleotide sequence ID" value="NZ_CP059572.1"/>
</dbReference>
<evidence type="ECO:0000256" key="1">
    <source>
        <dbReference type="SAM" id="MobiDB-lite"/>
    </source>
</evidence>
<feature type="compositionally biased region" description="Polar residues" evidence="1">
    <location>
        <begin position="94"/>
        <end position="108"/>
    </location>
</feature>
<accession>A0ABX8R6K9</accession>
<name>A0ABX8R6K9_9ACTN</name>
<protein>
    <submittedName>
        <fullName evidence="3">Uncharacterized protein</fullName>
    </submittedName>
</protein>